<evidence type="ECO:0000313" key="2">
    <source>
        <dbReference type="Proteomes" id="UP000789390"/>
    </source>
</evidence>
<accession>A0A8J2RSR7</accession>
<name>A0A8J2RSR7_9CRUS</name>
<gene>
    <name evidence="1" type="ORF">DGAL_LOCUS11381</name>
</gene>
<dbReference type="OrthoDB" id="6370417at2759"/>
<evidence type="ECO:0000313" key="1">
    <source>
        <dbReference type="EMBL" id="CAH0108017.1"/>
    </source>
</evidence>
<dbReference type="AlphaFoldDB" id="A0A8J2RSR7"/>
<dbReference type="PANTHER" id="PTHR47331:SF5">
    <property type="entry name" value="RIBONUCLEASE H"/>
    <property type="match status" value="1"/>
</dbReference>
<comment type="caution">
    <text evidence="1">The sequence shown here is derived from an EMBL/GenBank/DDBJ whole genome shotgun (WGS) entry which is preliminary data.</text>
</comment>
<dbReference type="PANTHER" id="PTHR47331">
    <property type="entry name" value="PHD-TYPE DOMAIN-CONTAINING PROTEIN"/>
    <property type="match status" value="1"/>
</dbReference>
<sequence>MAKGRLEPLKPTAVTRLDLRAAVLSVELSLIFKKEPRLPIAGIEYHSNSQIVLHQLHSSGAKQPTFKSKRREYILQHSKVNSWHFVSSADNPADDSTRSTVPKDFGSSCRWNSGPPMLRDPSYAPAPFIPLSGNEEVKSEAMKLLYLFSSSKITSDAAAMEFYGHDKWLPDFVKMVLFIDIV</sequence>
<dbReference type="EMBL" id="CAKKLH010000281">
    <property type="protein sequence ID" value="CAH0108017.1"/>
    <property type="molecule type" value="Genomic_DNA"/>
</dbReference>
<protein>
    <submittedName>
        <fullName evidence="1">Uncharacterized protein</fullName>
    </submittedName>
</protein>
<keyword evidence="2" id="KW-1185">Reference proteome</keyword>
<organism evidence="1 2">
    <name type="scientific">Daphnia galeata</name>
    <dbReference type="NCBI Taxonomy" id="27404"/>
    <lineage>
        <taxon>Eukaryota</taxon>
        <taxon>Metazoa</taxon>
        <taxon>Ecdysozoa</taxon>
        <taxon>Arthropoda</taxon>
        <taxon>Crustacea</taxon>
        <taxon>Branchiopoda</taxon>
        <taxon>Diplostraca</taxon>
        <taxon>Cladocera</taxon>
        <taxon>Anomopoda</taxon>
        <taxon>Daphniidae</taxon>
        <taxon>Daphnia</taxon>
    </lineage>
</organism>
<reference evidence="1" key="1">
    <citation type="submission" date="2021-11" db="EMBL/GenBank/DDBJ databases">
        <authorList>
            <person name="Schell T."/>
        </authorList>
    </citation>
    <scope>NUCLEOTIDE SEQUENCE</scope>
    <source>
        <strain evidence="1">M5</strain>
    </source>
</reference>
<proteinExistence type="predicted"/>
<dbReference type="Proteomes" id="UP000789390">
    <property type="component" value="Unassembled WGS sequence"/>
</dbReference>